<dbReference type="PANTHER" id="PTHR10625">
    <property type="entry name" value="HISTONE DEACETYLASE HDAC1-RELATED"/>
    <property type="match status" value="1"/>
</dbReference>
<protein>
    <submittedName>
        <fullName evidence="3">Histone deacetylase-like amidohydrolase</fullName>
        <ecNumber evidence="3">3.5.1.-</ecNumber>
    </submittedName>
</protein>
<dbReference type="InterPro" id="IPR000286">
    <property type="entry name" value="HDACs"/>
</dbReference>
<dbReference type="PANTHER" id="PTHR10625:SF10">
    <property type="entry name" value="HISTONE DEACETYLASE HDAC1"/>
    <property type="match status" value="1"/>
</dbReference>
<dbReference type="EC" id="3.5.1.-" evidence="3"/>
<dbReference type="InterPro" id="IPR037138">
    <property type="entry name" value="His_deacetylse_dom_sf"/>
</dbReference>
<evidence type="ECO:0000259" key="2">
    <source>
        <dbReference type="Pfam" id="PF00850"/>
    </source>
</evidence>
<sequence length="313" mass="33989">MTLLYYDPAFQEHVTGDHPENGDRILPVVRHLNFVALDTSCNRPAWEPATPERLHYVHTPPYVELIQQFAASGGGYIEPDTVVNPRSYEVARIGAGAICDAVVRVVGGQDTTALCLIRPPGHHAMPDHAMGFCLFNNIAVGARVATQELGLDRVLIVDFDVHHGNGTQAMFWEAADVGFFSMHRFPFYPGTGAADEIGAGPGTGTTLNLPIKFGTSREKLLQTFERYVNDFAATIKPQLVLVSAGFDAHKNDPIGSLGLESEDFGTLTRCLMEVADQHAGGKLVSVLEGGYNPHALTDCVTIHLETLLADRQN</sequence>
<dbReference type="PRINTS" id="PR01270">
    <property type="entry name" value="HDASUPER"/>
</dbReference>
<dbReference type="Pfam" id="PF00850">
    <property type="entry name" value="Hist_deacetyl"/>
    <property type="match status" value="1"/>
</dbReference>
<dbReference type="InterPro" id="IPR023696">
    <property type="entry name" value="Ureohydrolase_dom_sf"/>
</dbReference>
<dbReference type="GO" id="GO:0004407">
    <property type="term" value="F:histone deacetylase activity"/>
    <property type="evidence" value="ECO:0007669"/>
    <property type="project" value="TreeGrafter"/>
</dbReference>
<dbReference type="Proteomes" id="UP000321353">
    <property type="component" value="Chromosome"/>
</dbReference>
<dbReference type="InterPro" id="IPR023801">
    <property type="entry name" value="His_deacetylse_dom"/>
</dbReference>
<dbReference type="SUPFAM" id="SSF52768">
    <property type="entry name" value="Arginase/deacetylase"/>
    <property type="match status" value="1"/>
</dbReference>
<evidence type="ECO:0000313" key="3">
    <source>
        <dbReference type="EMBL" id="QEG02769.1"/>
    </source>
</evidence>
<dbReference type="GO" id="GO:0040029">
    <property type="term" value="P:epigenetic regulation of gene expression"/>
    <property type="evidence" value="ECO:0007669"/>
    <property type="project" value="TreeGrafter"/>
</dbReference>
<organism evidence="3 4">
    <name type="scientific">Stieleria maiorica</name>
    <dbReference type="NCBI Taxonomy" id="2795974"/>
    <lineage>
        <taxon>Bacteria</taxon>
        <taxon>Pseudomonadati</taxon>
        <taxon>Planctomycetota</taxon>
        <taxon>Planctomycetia</taxon>
        <taxon>Pirellulales</taxon>
        <taxon>Pirellulaceae</taxon>
        <taxon>Stieleria</taxon>
    </lineage>
</organism>
<dbReference type="KEGG" id="smam:Mal15_68900"/>
<proteinExistence type="inferred from homology"/>
<evidence type="ECO:0000313" key="4">
    <source>
        <dbReference type="Proteomes" id="UP000321353"/>
    </source>
</evidence>
<gene>
    <name evidence="3" type="primary">hdaH_2</name>
    <name evidence="3" type="ORF">Mal15_68900</name>
</gene>
<keyword evidence="3" id="KW-0378">Hydrolase</keyword>
<dbReference type="RefSeq" id="WP_147871661.1">
    <property type="nucleotide sequence ID" value="NZ_CP036264.1"/>
</dbReference>
<keyword evidence="4" id="KW-1185">Reference proteome</keyword>
<reference evidence="3 4" key="1">
    <citation type="submission" date="2019-02" db="EMBL/GenBank/DDBJ databases">
        <title>Planctomycetal bacteria perform biofilm scaping via a novel small molecule.</title>
        <authorList>
            <person name="Jeske O."/>
            <person name="Boedeker C."/>
            <person name="Wiegand S."/>
            <person name="Breitling P."/>
            <person name="Kallscheuer N."/>
            <person name="Jogler M."/>
            <person name="Rohde M."/>
            <person name="Petersen J."/>
            <person name="Medema M.H."/>
            <person name="Surup F."/>
            <person name="Jogler C."/>
        </authorList>
    </citation>
    <scope>NUCLEOTIDE SEQUENCE [LARGE SCALE GENOMIC DNA]</scope>
    <source>
        <strain evidence="3 4">Mal15</strain>
    </source>
</reference>
<dbReference type="CDD" id="cd09992">
    <property type="entry name" value="HDAC_classII"/>
    <property type="match status" value="1"/>
</dbReference>
<dbReference type="GO" id="GO:0016787">
    <property type="term" value="F:hydrolase activity"/>
    <property type="evidence" value="ECO:0007669"/>
    <property type="project" value="UniProtKB-KW"/>
</dbReference>
<feature type="domain" description="Histone deacetylase" evidence="2">
    <location>
        <begin position="18"/>
        <end position="307"/>
    </location>
</feature>
<evidence type="ECO:0000256" key="1">
    <source>
        <dbReference type="ARBA" id="ARBA00005947"/>
    </source>
</evidence>
<dbReference type="EMBL" id="CP036264">
    <property type="protein sequence ID" value="QEG02769.1"/>
    <property type="molecule type" value="Genomic_DNA"/>
</dbReference>
<dbReference type="AlphaFoldDB" id="A0A5B9MN20"/>
<dbReference type="Gene3D" id="3.40.800.20">
    <property type="entry name" value="Histone deacetylase domain"/>
    <property type="match status" value="1"/>
</dbReference>
<name>A0A5B9MN20_9BACT</name>
<accession>A0A5B9MN20</accession>
<comment type="similarity">
    <text evidence="1">Belongs to the histone deacetylase family.</text>
</comment>